<protein>
    <recommendedName>
        <fullName evidence="4">Treslin</fullName>
    </recommendedName>
</protein>
<dbReference type="PANTHER" id="PTHR21556">
    <property type="entry name" value="TRESLIN"/>
    <property type="match status" value="1"/>
</dbReference>
<feature type="region of interest" description="Disordered" evidence="1">
    <location>
        <begin position="595"/>
        <end position="615"/>
    </location>
</feature>
<evidence type="ECO:0008006" key="4">
    <source>
        <dbReference type="Google" id="ProtNLM"/>
    </source>
</evidence>
<comment type="caution">
    <text evidence="2">The sequence shown here is derived from an EMBL/GenBank/DDBJ whole genome shotgun (WGS) entry which is preliminary data.</text>
</comment>
<dbReference type="InterPro" id="IPR026153">
    <property type="entry name" value="Treslin"/>
</dbReference>
<dbReference type="AlphaFoldDB" id="A0AAV8U4E8"/>
<organism evidence="2 3">
    <name type="scientific">Erythroxylum novogranatense</name>
    <dbReference type="NCBI Taxonomy" id="1862640"/>
    <lineage>
        <taxon>Eukaryota</taxon>
        <taxon>Viridiplantae</taxon>
        <taxon>Streptophyta</taxon>
        <taxon>Embryophyta</taxon>
        <taxon>Tracheophyta</taxon>
        <taxon>Spermatophyta</taxon>
        <taxon>Magnoliopsida</taxon>
        <taxon>eudicotyledons</taxon>
        <taxon>Gunneridae</taxon>
        <taxon>Pentapetalae</taxon>
        <taxon>rosids</taxon>
        <taxon>fabids</taxon>
        <taxon>Malpighiales</taxon>
        <taxon>Erythroxylaceae</taxon>
        <taxon>Erythroxylum</taxon>
    </lineage>
</organism>
<evidence type="ECO:0000256" key="1">
    <source>
        <dbReference type="SAM" id="MobiDB-lite"/>
    </source>
</evidence>
<evidence type="ECO:0000313" key="3">
    <source>
        <dbReference type="Proteomes" id="UP001159364"/>
    </source>
</evidence>
<proteinExistence type="predicted"/>
<keyword evidence="3" id="KW-1185">Reference proteome</keyword>
<dbReference type="GO" id="GO:0033314">
    <property type="term" value="P:mitotic DNA replication checkpoint signaling"/>
    <property type="evidence" value="ECO:0007669"/>
    <property type="project" value="InterPro"/>
</dbReference>
<feature type="compositionally biased region" description="Polar residues" evidence="1">
    <location>
        <begin position="850"/>
        <end position="861"/>
    </location>
</feature>
<feature type="compositionally biased region" description="Polar residues" evidence="1">
    <location>
        <begin position="973"/>
        <end position="985"/>
    </location>
</feature>
<dbReference type="GO" id="GO:0030174">
    <property type="term" value="P:regulation of DNA-templated DNA replication initiation"/>
    <property type="evidence" value="ECO:0007669"/>
    <property type="project" value="TreeGrafter"/>
</dbReference>
<dbReference type="GO" id="GO:0007095">
    <property type="term" value="P:mitotic G2 DNA damage checkpoint signaling"/>
    <property type="evidence" value="ECO:0007669"/>
    <property type="project" value="TreeGrafter"/>
</dbReference>
<accession>A0AAV8U4E8</accession>
<gene>
    <name evidence="2" type="ORF">K2173_028387</name>
</gene>
<dbReference type="PANTHER" id="PTHR21556:SF2">
    <property type="entry name" value="TRESLIN"/>
    <property type="match status" value="1"/>
</dbReference>
<dbReference type="EMBL" id="JAIWQS010000002">
    <property type="protein sequence ID" value="KAJ8773210.1"/>
    <property type="molecule type" value="Genomic_DNA"/>
</dbReference>
<dbReference type="GO" id="GO:0003682">
    <property type="term" value="F:chromatin binding"/>
    <property type="evidence" value="ECO:0007669"/>
    <property type="project" value="TreeGrafter"/>
</dbReference>
<feature type="compositionally biased region" description="Basic and acidic residues" evidence="1">
    <location>
        <begin position="863"/>
        <end position="874"/>
    </location>
</feature>
<dbReference type="GO" id="GO:0010212">
    <property type="term" value="P:response to ionizing radiation"/>
    <property type="evidence" value="ECO:0007669"/>
    <property type="project" value="InterPro"/>
</dbReference>
<dbReference type="Proteomes" id="UP001159364">
    <property type="component" value="Linkage Group LG02"/>
</dbReference>
<feature type="region of interest" description="Disordered" evidence="1">
    <location>
        <begin position="849"/>
        <end position="886"/>
    </location>
</feature>
<feature type="region of interest" description="Disordered" evidence="1">
    <location>
        <begin position="940"/>
        <end position="1003"/>
    </location>
</feature>
<name>A0AAV8U4E8_9ROSI</name>
<dbReference type="GO" id="GO:0006260">
    <property type="term" value="P:DNA replication"/>
    <property type="evidence" value="ECO:0007669"/>
    <property type="project" value="InterPro"/>
</dbReference>
<reference evidence="2 3" key="1">
    <citation type="submission" date="2021-09" db="EMBL/GenBank/DDBJ databases">
        <title>Genomic insights and catalytic innovation underlie evolution of tropane alkaloids biosynthesis.</title>
        <authorList>
            <person name="Wang Y.-J."/>
            <person name="Tian T."/>
            <person name="Huang J.-P."/>
            <person name="Huang S.-X."/>
        </authorList>
    </citation>
    <scope>NUCLEOTIDE SEQUENCE [LARGE SCALE GENOMIC DNA]</scope>
    <source>
        <strain evidence="2">KIB-2018</strain>
        <tissue evidence="2">Leaf</tissue>
    </source>
</reference>
<sequence>MAVVDSLTDYTRTQRILLLIDLNPLLYLQQPDSYRTTVLSAAKTLLSFPQLSSSLFSFKPFFSSLSPLLSSSKLPTFSLSLSFDHPSSTLDSLSQFFTSIDSALDRGSVQPLYPKATHVATSMRQIVHDYAWDSTICDSLTGTILNGGSVVRSNLVVLFSPVLRDLKCLSEFMGVGFSDECLRDVNVFTSKLRGFFENVGQAFASRDIHFTWVDVKSEIDSNQDRGDCCQFDPGLRCFQSVITDLGWGFCSSDCVVLGSVFVPFGLIYPKIGISPKLFDVSDCSKRIHAQLNLEIQDVSGKPLECKFCDLELVSLKMCHRVSLNFTDSEAGSCEEKKVFWNHFHEGLTKLHVKAVKIYDKPVSFDSFSSNPLLVCESSGNNKNDGKESCSDFIEDRVLDILGAEMGKLAPRSSQPIWQILLSFLYKEGFLAMVSLSNVKGYNLMGILKPFTHSLALLWLMEDALYPHGMTNRSIEEILGTFLVKKDSESFRQESDLNLCNEVTGSQSSPPLAGKCNELGVEKRKRDKRILNMLRELKWDAFCEAALEGPQIDLEEAYISRSSYKLKKMKFLKCWMKQSKKSSECRLTQVKGFKPYQAPSKEAENNRLSESLQENEQPIASCASAGEDSLTGASRIQDEDANDFRPESAESFFSDLPHKIQQGLESEEVDLCTLAERLVNSTIYWIYQRGERVTASEIQKPLVKQEDASTSMVCLELIKLLLREPKDLAAMYRASNPSFQVSALGFSEDAARKTTREYELQILFRLEILQSEVGGSVGESTKQKFVKHICLLLETIQCHLEGGFFGDWNLDKYVEKIIKSRYSDSLEEVVHRIYSKMDLLLFDEEDESPNPLLNSEDSNQSWRGKLEGDKLDESYRNGGQVSAEDESLRLVEKDNQSLTGLNQDEHTRKLIEAQERRQRARRFASFTSWVPDLQRVWAPKQSKAMKVKSNPFRKPANRKGQRDGGYGRVCETPMTGNTRTDSGGSRNNKKGHHDSVSKALFQDD</sequence>
<dbReference type="GO" id="GO:0005634">
    <property type="term" value="C:nucleus"/>
    <property type="evidence" value="ECO:0007669"/>
    <property type="project" value="InterPro"/>
</dbReference>
<evidence type="ECO:0000313" key="2">
    <source>
        <dbReference type="EMBL" id="KAJ8773210.1"/>
    </source>
</evidence>